<dbReference type="PANTHER" id="PTHR24320">
    <property type="entry name" value="RETINOL DEHYDROGENASE"/>
    <property type="match status" value="1"/>
</dbReference>
<gene>
    <name evidence="3" type="ORF">B0H16DRAFT_1584967</name>
</gene>
<evidence type="ECO:0008006" key="5">
    <source>
        <dbReference type="Google" id="ProtNLM"/>
    </source>
</evidence>
<comment type="caution">
    <text evidence="3">The sequence shown here is derived from an EMBL/GenBank/DDBJ whole genome shotgun (WGS) entry which is preliminary data.</text>
</comment>
<dbReference type="AlphaFoldDB" id="A0AAD7HXW3"/>
<name>A0AAD7HXW3_9AGAR</name>
<evidence type="ECO:0000313" key="4">
    <source>
        <dbReference type="Proteomes" id="UP001215598"/>
    </source>
</evidence>
<proteinExistence type="inferred from homology"/>
<dbReference type="Proteomes" id="UP001215598">
    <property type="component" value="Unassembled WGS sequence"/>
</dbReference>
<sequence>MSLPTFGFSTTSDEVADALSSEIAGKNVLVTGTSQNGIGFETARAIAKYAGLVIITGYNSERLQLSADAICKEVPKANVRTVVLDLSSLAAVRKAAEEINAYSEPLHVLVHNAAHTSLVYSITVDDIESQMAVNHVSPFLLTKLLLPKLLASASPKWLPRVVVVSSESQGMGPGIDLSAVRKPAPGSAQETDVLLRYHEAKSAPVLTALGLAKRGAGKLRAYSLHPGTIFTNVQTKEAVVPALQAIGVLKEDGQPNLESAFKWKTIPQGAATTVVAAFDPRLNDKSGSFLEDCVEANEKRHAVNSDPANAEKLWKVTEEIIGEEFVV</sequence>
<evidence type="ECO:0000256" key="1">
    <source>
        <dbReference type="ARBA" id="ARBA00006484"/>
    </source>
</evidence>
<accession>A0AAD7HXW3</accession>
<dbReference type="InterPro" id="IPR002347">
    <property type="entry name" value="SDR_fam"/>
</dbReference>
<keyword evidence="4" id="KW-1185">Reference proteome</keyword>
<dbReference type="InterPro" id="IPR036291">
    <property type="entry name" value="NAD(P)-bd_dom_sf"/>
</dbReference>
<reference evidence="3" key="1">
    <citation type="submission" date="2023-03" db="EMBL/GenBank/DDBJ databases">
        <title>Massive genome expansion in bonnet fungi (Mycena s.s.) driven by repeated elements and novel gene families across ecological guilds.</title>
        <authorList>
            <consortium name="Lawrence Berkeley National Laboratory"/>
            <person name="Harder C.B."/>
            <person name="Miyauchi S."/>
            <person name="Viragh M."/>
            <person name="Kuo A."/>
            <person name="Thoen E."/>
            <person name="Andreopoulos B."/>
            <person name="Lu D."/>
            <person name="Skrede I."/>
            <person name="Drula E."/>
            <person name="Henrissat B."/>
            <person name="Morin E."/>
            <person name="Kohler A."/>
            <person name="Barry K."/>
            <person name="LaButti K."/>
            <person name="Morin E."/>
            <person name="Salamov A."/>
            <person name="Lipzen A."/>
            <person name="Mereny Z."/>
            <person name="Hegedus B."/>
            <person name="Baldrian P."/>
            <person name="Stursova M."/>
            <person name="Weitz H."/>
            <person name="Taylor A."/>
            <person name="Grigoriev I.V."/>
            <person name="Nagy L.G."/>
            <person name="Martin F."/>
            <person name="Kauserud H."/>
        </authorList>
    </citation>
    <scope>NUCLEOTIDE SEQUENCE</scope>
    <source>
        <strain evidence="3">CBHHK182m</strain>
    </source>
</reference>
<keyword evidence="2" id="KW-0560">Oxidoreductase</keyword>
<protein>
    <recommendedName>
        <fullName evidence="5">Short-chain dehydrogenase/reductase family protein</fullName>
    </recommendedName>
</protein>
<dbReference type="PANTHER" id="PTHR24320:SF283">
    <property type="entry name" value="RETINOL DEHYDROGENASE 11"/>
    <property type="match status" value="1"/>
</dbReference>
<comment type="similarity">
    <text evidence="1">Belongs to the short-chain dehydrogenases/reductases (SDR) family.</text>
</comment>
<dbReference type="EMBL" id="JARKIB010000158">
    <property type="protein sequence ID" value="KAJ7730533.1"/>
    <property type="molecule type" value="Genomic_DNA"/>
</dbReference>
<dbReference type="Pfam" id="PF00106">
    <property type="entry name" value="adh_short"/>
    <property type="match status" value="1"/>
</dbReference>
<dbReference type="SUPFAM" id="SSF51735">
    <property type="entry name" value="NAD(P)-binding Rossmann-fold domains"/>
    <property type="match status" value="1"/>
</dbReference>
<organism evidence="3 4">
    <name type="scientific">Mycena metata</name>
    <dbReference type="NCBI Taxonomy" id="1033252"/>
    <lineage>
        <taxon>Eukaryota</taxon>
        <taxon>Fungi</taxon>
        <taxon>Dikarya</taxon>
        <taxon>Basidiomycota</taxon>
        <taxon>Agaricomycotina</taxon>
        <taxon>Agaricomycetes</taxon>
        <taxon>Agaricomycetidae</taxon>
        <taxon>Agaricales</taxon>
        <taxon>Marasmiineae</taxon>
        <taxon>Mycenaceae</taxon>
        <taxon>Mycena</taxon>
    </lineage>
</organism>
<evidence type="ECO:0000256" key="2">
    <source>
        <dbReference type="ARBA" id="ARBA00023002"/>
    </source>
</evidence>
<dbReference type="GO" id="GO:0016491">
    <property type="term" value="F:oxidoreductase activity"/>
    <property type="evidence" value="ECO:0007669"/>
    <property type="project" value="UniProtKB-KW"/>
</dbReference>
<dbReference type="Gene3D" id="3.40.50.720">
    <property type="entry name" value="NAD(P)-binding Rossmann-like Domain"/>
    <property type="match status" value="1"/>
</dbReference>
<evidence type="ECO:0000313" key="3">
    <source>
        <dbReference type="EMBL" id="KAJ7730533.1"/>
    </source>
</evidence>